<evidence type="ECO:0000256" key="7">
    <source>
        <dbReference type="ARBA" id="ARBA00022679"/>
    </source>
</evidence>
<feature type="transmembrane region" description="Helical" evidence="16">
    <location>
        <begin position="444"/>
        <end position="464"/>
    </location>
</feature>
<dbReference type="EMBL" id="BARX01000032">
    <property type="protein sequence ID" value="GAD03737.1"/>
    <property type="molecule type" value="Genomic_DNA"/>
</dbReference>
<keyword evidence="9" id="KW-0547">Nucleotide-binding</keyword>
<evidence type="ECO:0000313" key="20">
    <source>
        <dbReference type="EMBL" id="GAD03737.1"/>
    </source>
</evidence>
<sequence>MESPFRFMEEQKSSQNRESKEVDLRHLFVTLWQAKLNIILVVMVTLLLSMLYVKALPSLYQASSKLMIGYSQTKMVAVEDVYNFDTQAEAYFNTETEILRSERIALAVIHKLDLQHHPEFLRKPIAPWRYWWQVITLGYSSQFSSTNSPSEAQILRVFKSRLSVTPLPKSRLVEIKFRSWDKLLAQQVSIAVAEAYIEYHRSSSEAATDQTIGWLLQELNRLKSALQSSEVELQLYREQENLVDQEGILGLIGKELQQLTTQQLEAQRIKSEASALWNLVRRTATGDLNKLTSLSEIQRDPMVQNIKRRRIELELEQADLAKRYGPKHPKRVSLTGEISRVELELRSQTDFIISGIEKSYQSAVAREAALSESLRLAKVRYQDLSRKTTRFNQLTREIESNTRLYNTFLEKFKEAEAAEGFNRGYAQLVDSARIPESPIKPKKAIIVILAGMLAGILSVVFVLLRQAMSRTFSTVDELENALSVEVIAEVPKVKVRSNKWLRQGVHPWLGEPLRSLRARLQMRPNRGQVVLFTSALEGEGKTSLTIQTASACSDVEKVLLIDADLRRASVSTYLNYSLSQPGLTHLLARTHSVSQCIHRDNQLGFDVLTAGLIDRHSTSLLASKKFKLLLKGLRQHYDRIVIETGPLMQVSDAVMVAPSVDATLLVVQAERTDGKSIENALNKLARMDLEISGVVFNKVARNKRAYDYDLPSVHLVERSPKVVPLREDKFRKQG</sequence>
<evidence type="ECO:0000256" key="14">
    <source>
        <dbReference type="ARBA" id="ARBA00023137"/>
    </source>
</evidence>
<evidence type="ECO:0000259" key="17">
    <source>
        <dbReference type="Pfam" id="PF02706"/>
    </source>
</evidence>
<proteinExistence type="inferred from homology"/>
<dbReference type="InterPro" id="IPR032807">
    <property type="entry name" value="GNVR"/>
</dbReference>
<protein>
    <recommendedName>
        <fullName evidence="4">non-specific protein-tyrosine kinase</fullName>
        <ecNumber evidence="4">2.7.10.2</ecNumber>
    </recommendedName>
</protein>
<dbReference type="SUPFAM" id="SSF52540">
    <property type="entry name" value="P-loop containing nucleoside triphosphate hydrolases"/>
    <property type="match status" value="1"/>
</dbReference>
<evidence type="ECO:0000256" key="2">
    <source>
        <dbReference type="ARBA" id="ARBA00007316"/>
    </source>
</evidence>
<dbReference type="InterPro" id="IPR027417">
    <property type="entry name" value="P-loop_NTPase"/>
</dbReference>
<accession>R9PQS1</accession>
<dbReference type="GO" id="GO:0005524">
    <property type="term" value="F:ATP binding"/>
    <property type="evidence" value="ECO:0007669"/>
    <property type="project" value="UniProtKB-KW"/>
</dbReference>
<evidence type="ECO:0000256" key="16">
    <source>
        <dbReference type="SAM" id="Phobius"/>
    </source>
</evidence>
<keyword evidence="12 16" id="KW-1133">Transmembrane helix</keyword>
<keyword evidence="7" id="KW-0808">Transferase</keyword>
<keyword evidence="5" id="KW-1003">Cell membrane</keyword>
<evidence type="ECO:0000256" key="6">
    <source>
        <dbReference type="ARBA" id="ARBA00022519"/>
    </source>
</evidence>
<keyword evidence="8 16" id="KW-0812">Transmembrane</keyword>
<dbReference type="GO" id="GO:0004715">
    <property type="term" value="F:non-membrane spanning protein tyrosine kinase activity"/>
    <property type="evidence" value="ECO:0007669"/>
    <property type="project" value="UniProtKB-EC"/>
</dbReference>
<dbReference type="Pfam" id="PF13614">
    <property type="entry name" value="AAA_31"/>
    <property type="match status" value="1"/>
</dbReference>
<dbReference type="InterPro" id="IPR050445">
    <property type="entry name" value="Bact_polysacc_biosynth/exp"/>
</dbReference>
<dbReference type="InterPro" id="IPR003856">
    <property type="entry name" value="LPS_length_determ_N"/>
</dbReference>
<evidence type="ECO:0000256" key="13">
    <source>
        <dbReference type="ARBA" id="ARBA00023136"/>
    </source>
</evidence>
<dbReference type="RefSeq" id="WP_016403504.1">
    <property type="nucleotide sequence ID" value="NZ_BARX01000032.1"/>
</dbReference>
<keyword evidence="10" id="KW-0418">Kinase</keyword>
<dbReference type="Pfam" id="PF02706">
    <property type="entry name" value="Wzz"/>
    <property type="match status" value="1"/>
</dbReference>
<reference evidence="20" key="1">
    <citation type="journal article" date="2013" name="Genome Announc.">
        <title>Draft Genome Sequence of Agarivorans albus Strain MKT 106T, an Agarolytic Marine Bacterium.</title>
        <authorList>
            <person name="Yasuike M."/>
            <person name="Nakamura Y."/>
            <person name="Kai W."/>
            <person name="Fujiwara A."/>
            <person name="Fukui Y."/>
            <person name="Satomi M."/>
            <person name="Sano M."/>
        </authorList>
    </citation>
    <scope>NUCLEOTIDE SEQUENCE [LARGE SCALE GENOMIC DNA]</scope>
</reference>
<dbReference type="Pfam" id="PF13807">
    <property type="entry name" value="GNVR"/>
    <property type="match status" value="1"/>
</dbReference>
<feature type="domain" description="Tyrosine-protein kinase G-rich" evidence="19">
    <location>
        <begin position="393"/>
        <end position="467"/>
    </location>
</feature>
<evidence type="ECO:0000256" key="3">
    <source>
        <dbReference type="ARBA" id="ARBA00008883"/>
    </source>
</evidence>
<dbReference type="PANTHER" id="PTHR32309">
    <property type="entry name" value="TYROSINE-PROTEIN KINASE"/>
    <property type="match status" value="1"/>
</dbReference>
<dbReference type="STRING" id="1331007.AALB_3817"/>
<dbReference type="AlphaFoldDB" id="R9PQS1"/>
<dbReference type="InterPro" id="IPR025669">
    <property type="entry name" value="AAA_dom"/>
</dbReference>
<feature type="domain" description="AAA" evidence="18">
    <location>
        <begin position="538"/>
        <end position="684"/>
    </location>
</feature>
<evidence type="ECO:0000259" key="18">
    <source>
        <dbReference type="Pfam" id="PF13614"/>
    </source>
</evidence>
<dbReference type="Gene3D" id="3.40.50.300">
    <property type="entry name" value="P-loop containing nucleotide triphosphate hydrolases"/>
    <property type="match status" value="1"/>
</dbReference>
<dbReference type="Proteomes" id="UP000014461">
    <property type="component" value="Unassembled WGS sequence"/>
</dbReference>
<comment type="catalytic activity">
    <reaction evidence="15">
        <text>L-tyrosyl-[protein] + ATP = O-phospho-L-tyrosyl-[protein] + ADP + H(+)</text>
        <dbReference type="Rhea" id="RHEA:10596"/>
        <dbReference type="Rhea" id="RHEA-COMP:10136"/>
        <dbReference type="Rhea" id="RHEA-COMP:20101"/>
        <dbReference type="ChEBI" id="CHEBI:15378"/>
        <dbReference type="ChEBI" id="CHEBI:30616"/>
        <dbReference type="ChEBI" id="CHEBI:46858"/>
        <dbReference type="ChEBI" id="CHEBI:61978"/>
        <dbReference type="ChEBI" id="CHEBI:456216"/>
        <dbReference type="EC" id="2.7.10.2"/>
    </reaction>
</comment>
<comment type="similarity">
    <text evidence="3">Belongs to the etk/wzc family.</text>
</comment>
<evidence type="ECO:0000256" key="10">
    <source>
        <dbReference type="ARBA" id="ARBA00022777"/>
    </source>
</evidence>
<feature type="transmembrane region" description="Helical" evidence="16">
    <location>
        <begin position="34"/>
        <end position="53"/>
    </location>
</feature>
<evidence type="ECO:0000256" key="9">
    <source>
        <dbReference type="ARBA" id="ARBA00022741"/>
    </source>
</evidence>
<dbReference type="NCBIfam" id="TIGR01007">
    <property type="entry name" value="eps_fam"/>
    <property type="match status" value="1"/>
</dbReference>
<organism evidence="20 21">
    <name type="scientific">Agarivorans albus MKT 106</name>
    <dbReference type="NCBI Taxonomy" id="1331007"/>
    <lineage>
        <taxon>Bacteria</taxon>
        <taxon>Pseudomonadati</taxon>
        <taxon>Pseudomonadota</taxon>
        <taxon>Gammaproteobacteria</taxon>
        <taxon>Alteromonadales</taxon>
        <taxon>Alteromonadaceae</taxon>
        <taxon>Agarivorans</taxon>
    </lineage>
</organism>
<keyword evidence="14" id="KW-0829">Tyrosine-protein kinase</keyword>
<name>R9PQS1_AGAAL</name>
<evidence type="ECO:0000256" key="11">
    <source>
        <dbReference type="ARBA" id="ARBA00022840"/>
    </source>
</evidence>
<keyword evidence="21" id="KW-1185">Reference proteome</keyword>
<evidence type="ECO:0000256" key="12">
    <source>
        <dbReference type="ARBA" id="ARBA00022989"/>
    </source>
</evidence>
<evidence type="ECO:0000256" key="8">
    <source>
        <dbReference type="ARBA" id="ARBA00022692"/>
    </source>
</evidence>
<keyword evidence="6" id="KW-0997">Cell inner membrane</keyword>
<gene>
    <name evidence="20" type="ORF">AALB_3817</name>
</gene>
<dbReference type="PANTHER" id="PTHR32309:SF13">
    <property type="entry name" value="FERRIC ENTEROBACTIN TRANSPORT PROTEIN FEPE"/>
    <property type="match status" value="1"/>
</dbReference>
<dbReference type="InterPro" id="IPR005702">
    <property type="entry name" value="Wzc-like_C"/>
</dbReference>
<dbReference type="CDD" id="cd05387">
    <property type="entry name" value="BY-kinase"/>
    <property type="match status" value="1"/>
</dbReference>
<evidence type="ECO:0000256" key="4">
    <source>
        <dbReference type="ARBA" id="ARBA00011903"/>
    </source>
</evidence>
<evidence type="ECO:0000256" key="1">
    <source>
        <dbReference type="ARBA" id="ARBA00004429"/>
    </source>
</evidence>
<dbReference type="OrthoDB" id="9775724at2"/>
<comment type="caution">
    <text evidence="20">The sequence shown here is derived from an EMBL/GenBank/DDBJ whole genome shotgun (WGS) entry which is preliminary data.</text>
</comment>
<evidence type="ECO:0000313" key="21">
    <source>
        <dbReference type="Proteomes" id="UP000014461"/>
    </source>
</evidence>
<comment type="similarity">
    <text evidence="2">Belongs to the CpsD/CapB family.</text>
</comment>
<dbReference type="EC" id="2.7.10.2" evidence="4"/>
<evidence type="ECO:0000256" key="15">
    <source>
        <dbReference type="ARBA" id="ARBA00051245"/>
    </source>
</evidence>
<keyword evidence="13 16" id="KW-0472">Membrane</keyword>
<comment type="subcellular location">
    <subcellularLocation>
        <location evidence="1">Cell inner membrane</location>
        <topology evidence="1">Multi-pass membrane protein</topology>
    </subcellularLocation>
</comment>
<evidence type="ECO:0000259" key="19">
    <source>
        <dbReference type="Pfam" id="PF13807"/>
    </source>
</evidence>
<dbReference type="GO" id="GO:0005886">
    <property type="term" value="C:plasma membrane"/>
    <property type="evidence" value="ECO:0007669"/>
    <property type="project" value="UniProtKB-SubCell"/>
</dbReference>
<evidence type="ECO:0000256" key="5">
    <source>
        <dbReference type="ARBA" id="ARBA00022475"/>
    </source>
</evidence>
<feature type="domain" description="Polysaccharide chain length determinant N-terminal" evidence="17">
    <location>
        <begin position="21"/>
        <end position="112"/>
    </location>
</feature>
<keyword evidence="11" id="KW-0067">ATP-binding</keyword>